<dbReference type="Gene3D" id="2.100.10.30">
    <property type="entry name" value="Jacalin-like lectin domain"/>
    <property type="match status" value="1"/>
</dbReference>
<dbReference type="Proteomes" id="UP000628710">
    <property type="component" value="Unassembled WGS sequence"/>
</dbReference>
<name>A0A934JUC3_9GAMM</name>
<reference evidence="2" key="1">
    <citation type="submission" date="2020-12" db="EMBL/GenBank/DDBJ databases">
        <title>Marinomonas arctica sp. nov., a psychrotolerant bacterium isolated from the Arctic.</title>
        <authorList>
            <person name="Zhang Y."/>
        </authorList>
    </citation>
    <scope>NUCLEOTIDE SEQUENCE</scope>
    <source>
        <strain evidence="2">C1424</strain>
    </source>
</reference>
<protein>
    <recommendedName>
        <fullName evidence="1">Hemolysin beta-prism lectin domain-containing protein</fullName>
    </recommendedName>
</protein>
<comment type="caution">
    <text evidence="2">The sequence shown here is derived from an EMBL/GenBank/DDBJ whole genome shotgun (WGS) entry which is preliminary data.</text>
</comment>
<dbReference type="InterPro" id="IPR036404">
    <property type="entry name" value="Jacalin-like_lectin_dom_sf"/>
</dbReference>
<dbReference type="Pfam" id="PF16458">
    <property type="entry name" value="Beta-prism_lec"/>
    <property type="match status" value="1"/>
</dbReference>
<dbReference type="PROSITE" id="PS51257">
    <property type="entry name" value="PROKAR_LIPOPROTEIN"/>
    <property type="match status" value="1"/>
</dbReference>
<accession>A0A934JUC3</accession>
<keyword evidence="3" id="KW-1185">Reference proteome</keyword>
<dbReference type="EMBL" id="JAEMNX010000006">
    <property type="protein sequence ID" value="MBJ7537515.1"/>
    <property type="molecule type" value="Genomic_DNA"/>
</dbReference>
<gene>
    <name evidence="2" type="ORF">I8J31_07430</name>
</gene>
<organism evidence="2 3">
    <name type="scientific">Marinomonas transparens</name>
    <dbReference type="NCBI Taxonomy" id="2795388"/>
    <lineage>
        <taxon>Bacteria</taxon>
        <taxon>Pseudomonadati</taxon>
        <taxon>Pseudomonadota</taxon>
        <taxon>Gammaproteobacteria</taxon>
        <taxon>Oceanospirillales</taxon>
        <taxon>Oceanospirillaceae</taxon>
        <taxon>Marinomonas</taxon>
    </lineage>
</organism>
<sequence length="1614" mass="178818">MIEKIIFYILLATSVVFSCTISAEEITHLKSQSFGNSSVEYKLSLDLGNDNTASIMPLYEQGELSMSVGDIMTSIEYNTNTGEKYKVNGSDTYGRGSIPIDNIDYIEVITINDFRHPGNKIIGGLCFFYNDKSVISSNDPTNKKMYDPLNPESGCIHSSQFSSYSITKSKIKLHGKLHQIEVVADQGYEGYIGFINITYETPATTTRFSPIFGTQNTEDSTVVPVNPFETSRVYFHSGWAIDSITSESLNGDITYHSGGTGGGITNLPTTEGVNEITVYTGFLRNYDSIVRLDFHYQDGTTKTIGTAEYTSTGTITTYKLPGALEAIIGWSGDDVLLDAIQFVSSEIIEEQEEPKMTVANLAIDINWSAPWRGTSAFLYTVLTYQNEEDNQNTKDDVKKIALLSYDGYNTINVDINNIDHSALKLIECGAANQFSPLVTGIVNYEVQLGEKSFENIESPCHIARNREFAWMWGKGVIDHINPNEGTRWVSRDLKGNMQCLSFNGRNCINYNRGGMERIYNQGSIGPAVGHTQAWRQQAIYEALKIQLASSSVINLNKLYKTFTDILILPTPTSTQDQVIAIHIPTDSSGSIKIFSDINGKYDNHIKDDNSNTVFSPSNSDDSFTYLGEIPPGQSIAFIWVNGDWHNIDKLNHINNYDDMLLAAEPLVCSDDPNNNYDTKSQWGVYDSDDNSWCNLALRPDKSMAHANISNTLEHAQSHYDEMINLKREHAYYKISMEFLPRIRAANERVDNTDCNNLSHTIVNGFLDFITPPPLKLFEIFTSSKPDTCNELRDAIAADDNLVNAYQQKTRAANDAIDQIGIADNMSLDAALNNNDSYPHDDLSILIKQQHQDLEKLKALKAYHEKTSAELLVEYQNNLEAYDFDSDPAHIFLDGVASLPLGPVSKEAGSILNYERNPSAENLRKMVLGGVATIGEITGQEEVAGAAILAEDAIEIAEYLEKVNDIKSFFKSMINNNQAFSNSVTQVSKMMTDSAMENTIDQIRFLGYLKDSPESLSSYVEIPNRLSLVDLKEQASSSLLDMDINQSTHDYAEIFKELLGIEAPVKEHFQDLSLLSRKLTEENIEDFKEDQFIHAANALRISHKLTAFFSHVMGHNYEDVIQHSHIRNTDNIMQLNQSLYDVLVAGVYSESRKPYFVDESILGTRAAGFLYGKDEGIILINSDRIEQESDLFYAAYLEELGHLLNWYRCDLYQVDYSVCETNGDVGARFKDLFVTENGEEVTTPQALEVTIHNTLPHYPNVKRSKVIFGDNSDEFNRYAYLEGRPDLVGIRQTLAKGSMSANLLLRVPFQYGSSDSPLSDEINLEFIVGLPNYAEEGNPDNIKACEPDVAKQAKDKGQAEVNCVATTWVTVGIREAVNLSFDKKLIGADTSAELTRSWLFKIPHQHGQAIKKDRKVAVSYFAGGNLAIELKGLMGVAKGGVSRGNIHLDPTTRPPSFSAGIGFSSQAYIDDTQSKRALLGGSVAGAVLGGAGAALLNNSYASKFGITNTTAMIHTGSILGSLMANLIEIADPKISAFGQAGLNINITQVKAKMTFEELAASNPDLAAPPYGSDISIPKKTKSLSVFIRPRIKIGTPTLKFRDYQGQDLESDEFGD</sequence>
<dbReference type="InterPro" id="IPR032496">
    <property type="entry name" value="Hemolysin_beta-prism_lec"/>
</dbReference>
<proteinExistence type="predicted"/>
<evidence type="ECO:0000313" key="3">
    <source>
        <dbReference type="Proteomes" id="UP000628710"/>
    </source>
</evidence>
<feature type="domain" description="Hemolysin beta-prism lectin" evidence="1">
    <location>
        <begin position="208"/>
        <end position="342"/>
    </location>
</feature>
<evidence type="ECO:0000313" key="2">
    <source>
        <dbReference type="EMBL" id="MBJ7537515.1"/>
    </source>
</evidence>
<dbReference type="RefSeq" id="WP_199467661.1">
    <property type="nucleotide sequence ID" value="NZ_JAEMNX010000006.1"/>
</dbReference>
<evidence type="ECO:0000259" key="1">
    <source>
        <dbReference type="Pfam" id="PF16458"/>
    </source>
</evidence>